<feature type="compositionally biased region" description="Basic and acidic residues" evidence="1">
    <location>
        <begin position="74"/>
        <end position="119"/>
    </location>
</feature>
<dbReference type="EMBL" id="JABFTP020000083">
    <property type="protein sequence ID" value="KAL3276146.1"/>
    <property type="molecule type" value="Genomic_DNA"/>
</dbReference>
<reference evidence="3 4" key="1">
    <citation type="journal article" date="2021" name="BMC Biol.">
        <title>Horizontally acquired antibacterial genes associated with adaptive radiation of ladybird beetles.</title>
        <authorList>
            <person name="Li H.S."/>
            <person name="Tang X.F."/>
            <person name="Huang Y.H."/>
            <person name="Xu Z.Y."/>
            <person name="Chen M.L."/>
            <person name="Du X.Y."/>
            <person name="Qiu B.Y."/>
            <person name="Chen P.T."/>
            <person name="Zhang W."/>
            <person name="Slipinski A."/>
            <person name="Escalona H.E."/>
            <person name="Waterhouse R.M."/>
            <person name="Zwick A."/>
            <person name="Pang H."/>
        </authorList>
    </citation>
    <scope>NUCLEOTIDE SEQUENCE [LARGE SCALE GENOMIC DNA]</scope>
    <source>
        <strain evidence="3">SYSU2018</strain>
    </source>
</reference>
<dbReference type="Proteomes" id="UP001516400">
    <property type="component" value="Unassembled WGS sequence"/>
</dbReference>
<feature type="signal peptide" evidence="2">
    <location>
        <begin position="1"/>
        <end position="30"/>
    </location>
</feature>
<feature type="compositionally biased region" description="Basic residues" evidence="1">
    <location>
        <begin position="45"/>
        <end position="57"/>
    </location>
</feature>
<comment type="caution">
    <text evidence="3">The sequence shown here is derived from an EMBL/GenBank/DDBJ whole genome shotgun (WGS) entry which is preliminary data.</text>
</comment>
<protein>
    <submittedName>
        <fullName evidence="3">Uncharacterized protein</fullName>
    </submittedName>
</protein>
<evidence type="ECO:0000313" key="3">
    <source>
        <dbReference type="EMBL" id="KAL3276146.1"/>
    </source>
</evidence>
<feature type="compositionally biased region" description="Basic residues" evidence="1">
    <location>
        <begin position="64"/>
        <end position="73"/>
    </location>
</feature>
<organism evidence="3 4">
    <name type="scientific">Cryptolaemus montrouzieri</name>
    <dbReference type="NCBI Taxonomy" id="559131"/>
    <lineage>
        <taxon>Eukaryota</taxon>
        <taxon>Metazoa</taxon>
        <taxon>Ecdysozoa</taxon>
        <taxon>Arthropoda</taxon>
        <taxon>Hexapoda</taxon>
        <taxon>Insecta</taxon>
        <taxon>Pterygota</taxon>
        <taxon>Neoptera</taxon>
        <taxon>Endopterygota</taxon>
        <taxon>Coleoptera</taxon>
        <taxon>Polyphaga</taxon>
        <taxon>Cucujiformia</taxon>
        <taxon>Coccinelloidea</taxon>
        <taxon>Coccinellidae</taxon>
        <taxon>Scymninae</taxon>
        <taxon>Scymnini</taxon>
        <taxon>Cryptolaemus</taxon>
    </lineage>
</organism>
<name>A0ABD2ND85_9CUCU</name>
<accession>A0ABD2ND85</accession>
<evidence type="ECO:0000313" key="4">
    <source>
        <dbReference type="Proteomes" id="UP001516400"/>
    </source>
</evidence>
<dbReference type="AlphaFoldDB" id="A0ABD2ND85"/>
<feature type="region of interest" description="Disordered" evidence="1">
    <location>
        <begin position="45"/>
        <end position="147"/>
    </location>
</feature>
<keyword evidence="4" id="KW-1185">Reference proteome</keyword>
<feature type="chain" id="PRO_5044838376" evidence="2">
    <location>
        <begin position="31"/>
        <end position="346"/>
    </location>
</feature>
<feature type="region of interest" description="Disordered" evidence="1">
    <location>
        <begin position="162"/>
        <end position="188"/>
    </location>
</feature>
<evidence type="ECO:0000256" key="1">
    <source>
        <dbReference type="SAM" id="MobiDB-lite"/>
    </source>
</evidence>
<sequence length="346" mass="40021">MGDIHRLGSCSRLILKVLLVLWILAVVVECSDLTKRDVVHRIVLKSGRKPRSQKHHYQNSGRGHSTRGHKHGHRDRDKSREFDDTKYDSHEDSRESRRNRSPEDSRENRNSNRDSRENSYENSFENVRSQKERPSRQKHHRYHRLNDDFEVEESRISEGKIRVSTEDDWASTPKDVPPPPKTANKKSKKYRTPIIDLTTSFPVKPPQYSAYEPLYPPLPALPALQVFPTTFQYNHQTEISEIQPQFPVLQPKPVNTFTNFLPLQGTPSGFRNFSNNYEVHETEILVQPTKSFSTSTAPFQKIKATNPTHSPNFVYSTSTNVGLLGKNDIKKLLTTRTNKKRVKTKV</sequence>
<gene>
    <name evidence="3" type="ORF">HHI36_020865</name>
</gene>
<evidence type="ECO:0000256" key="2">
    <source>
        <dbReference type="SAM" id="SignalP"/>
    </source>
</evidence>
<proteinExistence type="predicted"/>
<keyword evidence="2" id="KW-0732">Signal</keyword>